<dbReference type="RefSeq" id="WP_205107611.1">
    <property type="nucleotide sequence ID" value="NZ_BAAAHT010000013.1"/>
</dbReference>
<name>A0ABS2L3F1_9MICO</name>
<evidence type="ECO:0000256" key="1">
    <source>
        <dbReference type="SAM" id="Phobius"/>
    </source>
</evidence>
<comment type="caution">
    <text evidence="4">The sequence shown here is derived from an EMBL/GenBank/DDBJ whole genome shotgun (WGS) entry which is preliminary data.</text>
</comment>
<gene>
    <name evidence="4" type="ORF">JOE66_001178</name>
</gene>
<dbReference type="PANTHER" id="PTHR23028:SF53">
    <property type="entry name" value="ACYL_TRANSF_3 DOMAIN-CONTAINING PROTEIN"/>
    <property type="match status" value="1"/>
</dbReference>
<feature type="domain" description="Acyltransferase 3" evidence="2">
    <location>
        <begin position="23"/>
        <end position="356"/>
    </location>
</feature>
<keyword evidence="1" id="KW-0472">Membrane</keyword>
<evidence type="ECO:0000313" key="4">
    <source>
        <dbReference type="EMBL" id="MBM7471544.1"/>
    </source>
</evidence>
<dbReference type="Pfam" id="PF01757">
    <property type="entry name" value="Acyl_transf_3"/>
    <property type="match status" value="1"/>
</dbReference>
<dbReference type="InterPro" id="IPR043968">
    <property type="entry name" value="SGNH"/>
</dbReference>
<evidence type="ECO:0000313" key="5">
    <source>
        <dbReference type="Proteomes" id="UP000776164"/>
    </source>
</evidence>
<accession>A0ABS2L3F1</accession>
<feature type="transmembrane region" description="Helical" evidence="1">
    <location>
        <begin position="88"/>
        <end position="108"/>
    </location>
</feature>
<dbReference type="Proteomes" id="UP000776164">
    <property type="component" value="Unassembled WGS sequence"/>
</dbReference>
<evidence type="ECO:0000259" key="2">
    <source>
        <dbReference type="Pfam" id="PF01757"/>
    </source>
</evidence>
<dbReference type="Pfam" id="PF19040">
    <property type="entry name" value="SGNH"/>
    <property type="match status" value="1"/>
</dbReference>
<feature type="transmembrane region" description="Helical" evidence="1">
    <location>
        <begin position="162"/>
        <end position="180"/>
    </location>
</feature>
<proteinExistence type="predicted"/>
<evidence type="ECO:0000259" key="3">
    <source>
        <dbReference type="Pfam" id="PF19040"/>
    </source>
</evidence>
<reference evidence="4 5" key="1">
    <citation type="submission" date="2021-01" db="EMBL/GenBank/DDBJ databases">
        <title>Sequencing the genomes of 1000 actinobacteria strains.</title>
        <authorList>
            <person name="Klenk H.-P."/>
        </authorList>
    </citation>
    <scope>NUCLEOTIDE SEQUENCE [LARGE SCALE GENOMIC DNA]</scope>
    <source>
        <strain evidence="4 5">DSM 13057</strain>
    </source>
</reference>
<feature type="transmembrane region" description="Helical" evidence="1">
    <location>
        <begin position="271"/>
        <end position="291"/>
    </location>
</feature>
<keyword evidence="1" id="KW-0812">Transmembrane</keyword>
<feature type="transmembrane region" description="Helical" evidence="1">
    <location>
        <begin position="221"/>
        <end position="239"/>
    </location>
</feature>
<feature type="transmembrane region" description="Helical" evidence="1">
    <location>
        <begin position="312"/>
        <end position="333"/>
    </location>
</feature>
<feature type="transmembrane region" description="Helical" evidence="1">
    <location>
        <begin position="246"/>
        <end position="265"/>
    </location>
</feature>
<organism evidence="4 5">
    <name type="scientific">Subtercola frigoramans</name>
    <dbReference type="NCBI Taxonomy" id="120298"/>
    <lineage>
        <taxon>Bacteria</taxon>
        <taxon>Bacillati</taxon>
        <taxon>Actinomycetota</taxon>
        <taxon>Actinomycetes</taxon>
        <taxon>Micrococcales</taxon>
        <taxon>Microbacteriaceae</taxon>
        <taxon>Subtercola</taxon>
    </lineage>
</organism>
<dbReference type="PANTHER" id="PTHR23028">
    <property type="entry name" value="ACETYLTRANSFERASE"/>
    <property type="match status" value="1"/>
</dbReference>
<keyword evidence="1" id="KW-1133">Transmembrane helix</keyword>
<feature type="transmembrane region" description="Helical" evidence="1">
    <location>
        <begin position="48"/>
        <end position="67"/>
    </location>
</feature>
<feature type="transmembrane region" description="Helical" evidence="1">
    <location>
        <begin position="339"/>
        <end position="357"/>
    </location>
</feature>
<dbReference type="EMBL" id="JAFBBU010000001">
    <property type="protein sequence ID" value="MBM7471544.1"/>
    <property type="molecule type" value="Genomic_DNA"/>
</dbReference>
<dbReference type="InterPro" id="IPR002656">
    <property type="entry name" value="Acyl_transf_3_dom"/>
</dbReference>
<protein>
    <submittedName>
        <fullName evidence="4">Peptidoglycan/LPS O-acetylase OafA/YrhL</fullName>
    </submittedName>
</protein>
<feature type="transmembrane region" description="Helical" evidence="1">
    <location>
        <begin position="411"/>
        <end position="429"/>
    </location>
</feature>
<sequence>MTATIQVEGIAPTTLATPRVRRDIQGLRAVAVIAVILDHLLHWPSGGFAGVDVFFVISGFLITDMLFRRHETTATNSFTAFYGRRIRRIVPAAVTVLVVTTALGFLLFNRGRALSTLLDAVFAFFFVSNWHFAATGTDYFQAGDSLSPLQHFWSLSLEEQFYLVWPVLILGCLALGSRLTQRGHGRLIAGIVVTTVVVISFAFSLAETAAHPTEAYFSTFSRAWELGAGALLAICAPLFARLPRAFCVLLAWVGLIILLASLFVINDTLPFPAPWAALPVGATLLVIGSGIRGSKTGLFPLTNALSVFVGNLSYSLYLWHLPVIVFALLLLPAPTLENALIIGGLILATSLISYFLIEQPLHRSPWLKRFGSQTGGSQAGAQFDGDDLRGGKRAARNAAWQEWRDRFGTQFILSAVGLVALVAVIAVSVEVSLRDAPLPGSPIATSLAVPDQDPTVALQAQLAAAASSSSWPTDLSPSLDDAISRTSSDSPASACFAVGDTPNFDECTWGSHSAPNHLYLVGDSTALAYAPAFKEIAEASDGLWQITTVGLYGCRFTEVLVQNDGSGVMDSCTQRKDDIAAKIAADAPRLVVVSNAFALGTSSVGTPLSVGDITSSTSAESAKYNAAGRVVYLAPPPLGTDLGRCYSQVSSPQDCNAGIDQAWQDFAAATDAAATADGDHFVTSLPFSCSNGVCPAFAGTLPTKYDSVHLTAEYSAHIGPVILQSLVALGLM</sequence>
<feature type="domain" description="SGNH" evidence="3">
    <location>
        <begin position="503"/>
        <end position="723"/>
    </location>
</feature>
<keyword evidence="5" id="KW-1185">Reference proteome</keyword>
<dbReference type="InterPro" id="IPR050879">
    <property type="entry name" value="Acyltransferase_3"/>
</dbReference>
<feature type="transmembrane region" description="Helical" evidence="1">
    <location>
        <begin position="187"/>
        <end position="206"/>
    </location>
</feature>